<dbReference type="GO" id="GO:0005840">
    <property type="term" value="C:ribosome"/>
    <property type="evidence" value="ECO:0007669"/>
    <property type="project" value="UniProtKB-KW"/>
</dbReference>
<keyword evidence="2" id="KW-0687">Ribonucleoprotein</keyword>
<gene>
    <name evidence="7" type="ORF">UW57_C0003G0032</name>
</gene>
<evidence type="ECO:0000256" key="2">
    <source>
        <dbReference type="ARBA" id="ARBA00023274"/>
    </source>
</evidence>
<dbReference type="Pfam" id="PF00828">
    <property type="entry name" value="Ribosomal_L27A"/>
    <property type="match status" value="1"/>
</dbReference>
<feature type="region of interest" description="Disordered" evidence="5">
    <location>
        <begin position="1"/>
        <end position="44"/>
    </location>
</feature>
<evidence type="ECO:0000256" key="3">
    <source>
        <dbReference type="ARBA" id="ARBA00035497"/>
    </source>
</evidence>
<feature type="compositionally biased region" description="Basic residues" evidence="5">
    <location>
        <begin position="32"/>
        <end position="44"/>
    </location>
</feature>
<accession>A0A0G1IYG9</accession>
<name>A0A0G1IYG9_9BACT</name>
<dbReference type="EMBL" id="LCIV01000003">
    <property type="protein sequence ID" value="KKT64038.1"/>
    <property type="molecule type" value="Genomic_DNA"/>
</dbReference>
<feature type="compositionally biased region" description="Basic residues" evidence="5">
    <location>
        <begin position="10"/>
        <end position="22"/>
    </location>
</feature>
<reference evidence="7 8" key="1">
    <citation type="journal article" date="2015" name="Nature">
        <title>rRNA introns, odd ribosomes, and small enigmatic genomes across a large radiation of phyla.</title>
        <authorList>
            <person name="Brown C.T."/>
            <person name="Hug L.A."/>
            <person name="Thomas B.C."/>
            <person name="Sharon I."/>
            <person name="Castelle C.J."/>
            <person name="Singh A."/>
            <person name="Wilkins M.J."/>
            <person name="Williams K.H."/>
            <person name="Banfield J.F."/>
        </authorList>
    </citation>
    <scope>NUCLEOTIDE SEQUENCE [LARGE SCALE GENOMIC DNA]</scope>
</reference>
<keyword evidence="1 7" id="KW-0689">Ribosomal protein</keyword>
<dbReference type="AlphaFoldDB" id="A0A0G1IYG9"/>
<dbReference type="Gene3D" id="3.100.10.10">
    <property type="match status" value="1"/>
</dbReference>
<organism evidence="7 8">
    <name type="scientific">Candidatus Giovannonibacteria bacterium GW2011_GWA1_44_29</name>
    <dbReference type="NCBI Taxonomy" id="1618646"/>
    <lineage>
        <taxon>Bacteria</taxon>
        <taxon>Candidatus Giovannoniibacteriota</taxon>
    </lineage>
</organism>
<dbReference type="STRING" id="1618646.UW57_C0003G0032"/>
<proteinExistence type="predicted"/>
<protein>
    <recommendedName>
        <fullName evidence="3 4">50S ribosomal protein L15</fullName>
    </recommendedName>
</protein>
<evidence type="ECO:0000256" key="4">
    <source>
        <dbReference type="RuleBase" id="RU003889"/>
    </source>
</evidence>
<evidence type="ECO:0000256" key="1">
    <source>
        <dbReference type="ARBA" id="ARBA00022980"/>
    </source>
</evidence>
<dbReference type="PATRIC" id="fig|1618646.3.peg.267"/>
<evidence type="ECO:0000256" key="5">
    <source>
        <dbReference type="SAM" id="MobiDB-lite"/>
    </source>
</evidence>
<dbReference type="SUPFAM" id="SSF52080">
    <property type="entry name" value="Ribosomal proteins L15p and L18e"/>
    <property type="match status" value="1"/>
</dbReference>
<feature type="domain" description="Large ribosomal subunit protein uL15/eL18" evidence="6">
    <location>
        <begin position="76"/>
        <end position="148"/>
    </location>
</feature>
<evidence type="ECO:0000313" key="8">
    <source>
        <dbReference type="Proteomes" id="UP000034652"/>
    </source>
</evidence>
<sequence>MQVHNLLKSNNKKAKRIGRGGKRGSFSGRGIKGQKSRSGRKIRPQIRDIIKKMHKRRGYGRNRAQSVNASKAKPAVVNWGALDKAFKDGEKVTAKLLIERGLIKLRGNKFSKVKILGDGLPHSKAGNLSKKLVFDKNILMSKSVKEKIG</sequence>
<dbReference type="InterPro" id="IPR021131">
    <property type="entry name" value="Ribosomal_uL15/eL18"/>
</dbReference>
<evidence type="ECO:0000313" key="7">
    <source>
        <dbReference type="EMBL" id="KKT64038.1"/>
    </source>
</evidence>
<dbReference type="Proteomes" id="UP000034652">
    <property type="component" value="Unassembled WGS sequence"/>
</dbReference>
<evidence type="ECO:0000259" key="6">
    <source>
        <dbReference type="Pfam" id="PF00828"/>
    </source>
</evidence>
<dbReference type="InterPro" id="IPR036227">
    <property type="entry name" value="Ribosomal_uL15/eL18_sf"/>
</dbReference>
<dbReference type="GO" id="GO:1990904">
    <property type="term" value="C:ribonucleoprotein complex"/>
    <property type="evidence" value="ECO:0007669"/>
    <property type="project" value="UniProtKB-KW"/>
</dbReference>
<comment type="caution">
    <text evidence="7">The sequence shown here is derived from an EMBL/GenBank/DDBJ whole genome shotgun (WGS) entry which is preliminary data.</text>
</comment>